<evidence type="ECO:0000256" key="2">
    <source>
        <dbReference type="SAM" id="MobiDB-lite"/>
    </source>
</evidence>
<comment type="caution">
    <text evidence="3">The sequence shown here is derived from an EMBL/GenBank/DDBJ whole genome shotgun (WGS) entry which is preliminary data.</text>
</comment>
<feature type="region of interest" description="Disordered" evidence="2">
    <location>
        <begin position="153"/>
        <end position="218"/>
    </location>
</feature>
<keyword evidence="1" id="KW-0175">Coiled coil</keyword>
<dbReference type="Proteomes" id="UP000186601">
    <property type="component" value="Unassembled WGS sequence"/>
</dbReference>
<keyword evidence="4" id="KW-1185">Reference proteome</keyword>
<organism evidence="3 4">
    <name type="scientific">Hermanssonia centrifuga</name>
    <dbReference type="NCBI Taxonomy" id="98765"/>
    <lineage>
        <taxon>Eukaryota</taxon>
        <taxon>Fungi</taxon>
        <taxon>Dikarya</taxon>
        <taxon>Basidiomycota</taxon>
        <taxon>Agaricomycotina</taxon>
        <taxon>Agaricomycetes</taxon>
        <taxon>Polyporales</taxon>
        <taxon>Meruliaceae</taxon>
        <taxon>Hermanssonia</taxon>
    </lineage>
</organism>
<proteinExistence type="predicted"/>
<accession>A0A2R6NWR8</accession>
<evidence type="ECO:0000256" key="1">
    <source>
        <dbReference type="SAM" id="Coils"/>
    </source>
</evidence>
<protein>
    <submittedName>
        <fullName evidence="3">Uncharacterized protein</fullName>
    </submittedName>
</protein>
<dbReference type="EMBL" id="MLYV02000746">
    <property type="protein sequence ID" value="PSR78378.1"/>
    <property type="molecule type" value="Genomic_DNA"/>
</dbReference>
<name>A0A2R6NWR8_9APHY</name>
<evidence type="ECO:0000313" key="3">
    <source>
        <dbReference type="EMBL" id="PSR78378.1"/>
    </source>
</evidence>
<evidence type="ECO:0000313" key="4">
    <source>
        <dbReference type="Proteomes" id="UP000186601"/>
    </source>
</evidence>
<feature type="non-terminal residue" evidence="3">
    <location>
        <position position="1"/>
    </location>
</feature>
<reference evidence="3 4" key="1">
    <citation type="submission" date="2018-02" db="EMBL/GenBank/DDBJ databases">
        <title>Genome sequence of the basidiomycete white-rot fungus Phlebia centrifuga.</title>
        <authorList>
            <person name="Granchi Z."/>
            <person name="Peng M."/>
            <person name="de Vries R.P."/>
            <person name="Hilden K."/>
            <person name="Makela M.R."/>
            <person name="Grigoriev I."/>
            <person name="Riley R."/>
        </authorList>
    </citation>
    <scope>NUCLEOTIDE SEQUENCE [LARGE SCALE GENOMIC DNA]</scope>
    <source>
        <strain evidence="3 4">FBCC195</strain>
    </source>
</reference>
<dbReference type="AlphaFoldDB" id="A0A2R6NWR8"/>
<feature type="coiled-coil region" evidence="1">
    <location>
        <begin position="48"/>
        <end position="103"/>
    </location>
</feature>
<feature type="compositionally biased region" description="Low complexity" evidence="2">
    <location>
        <begin position="163"/>
        <end position="172"/>
    </location>
</feature>
<sequence>NIETTVYTVITPIHELMIKCEPEAEQLPVSIMDTGFPKDAVPPSGWTLAHAAETITELQDKIAELQDELHSYRHRARVKDKLIKQLEAQLSEALSSAACYRSDWAQSEVRCWAMEACLHAERLEVPPEPQSQWPLWKQSPERRREQSVIVLTPLPLPSPSLNPSPSRKPSLLQSPSPACKRQRFAPNDDTAVGQTGNGGTAGEDIEDAEETQSTPPCESQHDMLWRIISAGAPSYHHAW</sequence>
<gene>
    <name evidence="3" type="ORF">PHLCEN_2v7421</name>
</gene>